<reference evidence="4 5" key="1">
    <citation type="submission" date="2014-12" db="EMBL/GenBank/DDBJ databases">
        <title>Genome sequencing of Arthrobacter phenanthrenivorans SWC37.</title>
        <authorList>
            <person name="Tan P.W."/>
            <person name="Chan K.-G."/>
        </authorList>
    </citation>
    <scope>NUCLEOTIDE SEQUENCE [LARGE SCALE GENOMIC DNA]</scope>
    <source>
        <strain evidence="4 5">SWC37</strain>
    </source>
</reference>
<dbReference type="SUPFAM" id="SSF46689">
    <property type="entry name" value="Homeodomain-like"/>
    <property type="match status" value="1"/>
</dbReference>
<proteinExistence type="predicted"/>
<dbReference type="Gene3D" id="1.10.357.10">
    <property type="entry name" value="Tetracycline Repressor, domain 2"/>
    <property type="match status" value="1"/>
</dbReference>
<organism evidence="4 5">
    <name type="scientific">Pseudarthrobacter phenanthrenivorans</name>
    <name type="common">Arthrobacter phenanthrenivorans</name>
    <dbReference type="NCBI Taxonomy" id="361575"/>
    <lineage>
        <taxon>Bacteria</taxon>
        <taxon>Bacillati</taxon>
        <taxon>Actinomycetota</taxon>
        <taxon>Actinomycetes</taxon>
        <taxon>Micrococcales</taxon>
        <taxon>Micrococcaceae</taxon>
        <taxon>Pseudarthrobacter</taxon>
    </lineage>
</organism>
<evidence type="ECO:0000313" key="5">
    <source>
        <dbReference type="Proteomes" id="UP000031196"/>
    </source>
</evidence>
<dbReference type="InterPro" id="IPR009057">
    <property type="entry name" value="Homeodomain-like_sf"/>
</dbReference>
<dbReference type="GO" id="GO:0003700">
    <property type="term" value="F:DNA-binding transcription factor activity"/>
    <property type="evidence" value="ECO:0007669"/>
    <property type="project" value="TreeGrafter"/>
</dbReference>
<dbReference type="PROSITE" id="PS50977">
    <property type="entry name" value="HTH_TETR_2"/>
    <property type="match status" value="1"/>
</dbReference>
<dbReference type="PRINTS" id="PR00455">
    <property type="entry name" value="HTHTETR"/>
</dbReference>
<dbReference type="InterPro" id="IPR001647">
    <property type="entry name" value="HTH_TetR"/>
</dbReference>
<protein>
    <submittedName>
        <fullName evidence="4">TetR family transcriptional regulator</fullName>
    </submittedName>
</protein>
<feature type="domain" description="HTH tetR-type" evidence="3">
    <location>
        <begin position="7"/>
        <end position="67"/>
    </location>
</feature>
<evidence type="ECO:0000256" key="1">
    <source>
        <dbReference type="ARBA" id="ARBA00023125"/>
    </source>
</evidence>
<dbReference type="AlphaFoldDB" id="A0A0B4DKU2"/>
<dbReference type="EMBL" id="JWTB01000004">
    <property type="protein sequence ID" value="KIC69467.1"/>
    <property type="molecule type" value="Genomic_DNA"/>
</dbReference>
<feature type="DNA-binding region" description="H-T-H motif" evidence="2">
    <location>
        <begin position="30"/>
        <end position="49"/>
    </location>
</feature>
<dbReference type="GO" id="GO:0000976">
    <property type="term" value="F:transcription cis-regulatory region binding"/>
    <property type="evidence" value="ECO:0007669"/>
    <property type="project" value="TreeGrafter"/>
</dbReference>
<dbReference type="InterPro" id="IPR036271">
    <property type="entry name" value="Tet_transcr_reg_TetR-rel_C_sf"/>
</dbReference>
<evidence type="ECO:0000256" key="2">
    <source>
        <dbReference type="PROSITE-ProRule" id="PRU00335"/>
    </source>
</evidence>
<gene>
    <name evidence="4" type="ORF">RM50_01505</name>
</gene>
<dbReference type="InterPro" id="IPR050109">
    <property type="entry name" value="HTH-type_TetR-like_transc_reg"/>
</dbReference>
<sequence length="192" mass="21202">MARKSGEENRRNVLEVATRLFYQRGIRAVGMDTVVKECGVGNATIYRQFPTKDALATAYVQGRADAWFERMWQVADECNEPREKLMAVFRVLAEDTAGATYRGCPMLNTNTEFPEGNHPAHLVAVGHKQQVRDWFQSLAAEAGVRDPDELAEELLIVLNGAYATGAVLDGALYGKRALNLARRLVDDACAGL</sequence>
<dbReference type="Pfam" id="PF00440">
    <property type="entry name" value="TetR_N"/>
    <property type="match status" value="1"/>
</dbReference>
<dbReference type="Proteomes" id="UP000031196">
    <property type="component" value="Unassembled WGS sequence"/>
</dbReference>
<dbReference type="PANTHER" id="PTHR30055:SF200">
    <property type="entry name" value="HTH-TYPE TRANSCRIPTIONAL REPRESSOR BDCR"/>
    <property type="match status" value="1"/>
</dbReference>
<dbReference type="PANTHER" id="PTHR30055">
    <property type="entry name" value="HTH-TYPE TRANSCRIPTIONAL REGULATOR RUTR"/>
    <property type="match status" value="1"/>
</dbReference>
<dbReference type="RefSeq" id="WP_043449356.1">
    <property type="nucleotide sequence ID" value="NZ_JWTB01000004.1"/>
</dbReference>
<dbReference type="SUPFAM" id="SSF48498">
    <property type="entry name" value="Tetracyclin repressor-like, C-terminal domain"/>
    <property type="match status" value="1"/>
</dbReference>
<keyword evidence="1 2" id="KW-0238">DNA-binding</keyword>
<comment type="caution">
    <text evidence="4">The sequence shown here is derived from an EMBL/GenBank/DDBJ whole genome shotgun (WGS) entry which is preliminary data.</text>
</comment>
<evidence type="ECO:0000313" key="4">
    <source>
        <dbReference type="EMBL" id="KIC69467.1"/>
    </source>
</evidence>
<evidence type="ECO:0000259" key="3">
    <source>
        <dbReference type="PROSITE" id="PS50977"/>
    </source>
</evidence>
<name>A0A0B4DKU2_PSEPS</name>
<accession>A0A0B4DKU2</accession>